<dbReference type="AlphaFoldDB" id="A0A1I7F7B5"/>
<dbReference type="RefSeq" id="WP_074972212.1">
    <property type="nucleotide sequence ID" value="NZ_FPBZ01000001.1"/>
</dbReference>
<gene>
    <name evidence="1" type="ORF">SAMN05216417_101202</name>
</gene>
<dbReference type="Proteomes" id="UP000182649">
    <property type="component" value="Unassembled WGS sequence"/>
</dbReference>
<protein>
    <submittedName>
        <fullName evidence="1">Uncharacterized protein</fullName>
    </submittedName>
</protein>
<name>A0A1I7F7B5_9PROT</name>
<reference evidence="1 2" key="1">
    <citation type="submission" date="2016-10" db="EMBL/GenBank/DDBJ databases">
        <authorList>
            <person name="de Groot N.N."/>
        </authorList>
    </citation>
    <scope>NUCLEOTIDE SEQUENCE [LARGE SCALE GENOMIC DNA]</scope>
    <source>
        <strain evidence="1 2">Nl14</strain>
    </source>
</reference>
<dbReference type="EMBL" id="FPBZ01000001">
    <property type="protein sequence ID" value="SFU32073.1"/>
    <property type="molecule type" value="Genomic_DNA"/>
</dbReference>
<evidence type="ECO:0000313" key="2">
    <source>
        <dbReference type="Proteomes" id="UP000182649"/>
    </source>
</evidence>
<accession>A0A1I7F7B5</accession>
<dbReference type="OrthoDB" id="8563183at2"/>
<organism evidence="1 2">
    <name type="scientific">Nitrosospira multiformis</name>
    <dbReference type="NCBI Taxonomy" id="1231"/>
    <lineage>
        <taxon>Bacteria</taxon>
        <taxon>Pseudomonadati</taxon>
        <taxon>Pseudomonadota</taxon>
        <taxon>Betaproteobacteria</taxon>
        <taxon>Nitrosomonadales</taxon>
        <taxon>Nitrosomonadaceae</taxon>
        <taxon>Nitrosospira</taxon>
    </lineage>
</organism>
<proteinExistence type="predicted"/>
<sequence length="122" mass="13416">MAQQFILKGHHIEVKYTTGITPGLIALTYKDGTVSHDFKTDEIVTEKTRLGSLVSIALLKSVDIGGTNFGFFLPDVRTDQGFDFTTTAIREEFSGPNSIPHRPTIWHCCPMHGTVKSVIGPL</sequence>
<evidence type="ECO:0000313" key="1">
    <source>
        <dbReference type="EMBL" id="SFU32073.1"/>
    </source>
</evidence>